<name>A0A267DMP4_9PLAT</name>
<keyword evidence="4" id="KW-1185">Reference proteome</keyword>
<gene>
    <name evidence="3" type="ORF">BOX15_Mlig013102g2</name>
</gene>
<keyword evidence="1" id="KW-0812">Transmembrane</keyword>
<feature type="transmembrane region" description="Helical" evidence="1">
    <location>
        <begin position="211"/>
        <end position="235"/>
    </location>
</feature>
<keyword evidence="2" id="KW-0732">Signal</keyword>
<organism evidence="3 4">
    <name type="scientific">Macrostomum lignano</name>
    <dbReference type="NCBI Taxonomy" id="282301"/>
    <lineage>
        <taxon>Eukaryota</taxon>
        <taxon>Metazoa</taxon>
        <taxon>Spiralia</taxon>
        <taxon>Lophotrochozoa</taxon>
        <taxon>Platyhelminthes</taxon>
        <taxon>Rhabditophora</taxon>
        <taxon>Macrostomorpha</taxon>
        <taxon>Macrostomida</taxon>
        <taxon>Macrostomidae</taxon>
        <taxon>Macrostomum</taxon>
    </lineage>
</organism>
<evidence type="ECO:0000313" key="3">
    <source>
        <dbReference type="EMBL" id="PAA50578.1"/>
    </source>
</evidence>
<reference evidence="3 4" key="1">
    <citation type="submission" date="2017-06" db="EMBL/GenBank/DDBJ databases">
        <title>A platform for efficient transgenesis in Macrostomum lignano, a flatworm model organism for stem cell research.</title>
        <authorList>
            <person name="Berezikov E."/>
        </authorList>
    </citation>
    <scope>NUCLEOTIDE SEQUENCE [LARGE SCALE GENOMIC DNA]</scope>
    <source>
        <strain evidence="3">DV1</strain>
        <tissue evidence="3">Whole organism</tissue>
    </source>
</reference>
<protein>
    <recommendedName>
        <fullName evidence="5">SSD domain-containing protein</fullName>
    </recommendedName>
</protein>
<comment type="caution">
    <text evidence="3">The sequence shown here is derived from an EMBL/GenBank/DDBJ whole genome shotgun (WGS) entry which is preliminary data.</text>
</comment>
<feature type="signal peptide" evidence="2">
    <location>
        <begin position="1"/>
        <end position="18"/>
    </location>
</feature>
<evidence type="ECO:0000256" key="2">
    <source>
        <dbReference type="SAM" id="SignalP"/>
    </source>
</evidence>
<evidence type="ECO:0000256" key="1">
    <source>
        <dbReference type="SAM" id="Phobius"/>
    </source>
</evidence>
<evidence type="ECO:0000313" key="4">
    <source>
        <dbReference type="Proteomes" id="UP000215902"/>
    </source>
</evidence>
<dbReference type="AlphaFoldDB" id="A0A267DMP4"/>
<sequence length="279" mass="31069">MHCSSWAALLRMVGCCICLPLLTSCADYSYSSSRYVKLPLAALRQQPWQSLNADESIKSVSGTLCRHFAATSHRSQSALYFFLMVVLPSDWQLNDVQIKMTEPPKGSIDAMAAMTARMTDELSGKLGQGCSCPREVLPQSNRTHSWFPAEPNGSPWVRMQTWFSLDRRTFRASVQRLEQMSHVIMVFHNDPEIEEAVFGFLVNKPLKGIEIFTGVMSALAVCFSLTIMVMTATYLRSTAVSKSCSGDRSGGPNSRCLNSYCDTGREREQFPPDTGIYMG</sequence>
<proteinExistence type="predicted"/>
<keyword evidence="1" id="KW-1133">Transmembrane helix</keyword>
<keyword evidence="1" id="KW-0472">Membrane</keyword>
<evidence type="ECO:0008006" key="5">
    <source>
        <dbReference type="Google" id="ProtNLM"/>
    </source>
</evidence>
<accession>A0A267DMP4</accession>
<dbReference type="Proteomes" id="UP000215902">
    <property type="component" value="Unassembled WGS sequence"/>
</dbReference>
<dbReference type="EMBL" id="NIVC01003606">
    <property type="protein sequence ID" value="PAA50578.1"/>
    <property type="molecule type" value="Genomic_DNA"/>
</dbReference>
<feature type="chain" id="PRO_5012650470" description="SSD domain-containing protein" evidence="2">
    <location>
        <begin position="19"/>
        <end position="279"/>
    </location>
</feature>